<evidence type="ECO:0000313" key="3">
    <source>
        <dbReference type="Proteomes" id="UP000326939"/>
    </source>
</evidence>
<dbReference type="PANTHER" id="PTHR31448">
    <property type="entry name" value="MYOSIN-BINDING PROTEIN 2"/>
    <property type="match status" value="1"/>
</dbReference>
<dbReference type="AlphaFoldDB" id="A0A5N5MQT6"/>
<feature type="compositionally biased region" description="Polar residues" evidence="1">
    <location>
        <begin position="96"/>
        <end position="119"/>
    </location>
</feature>
<protein>
    <submittedName>
        <fullName evidence="2">Uncharacterized protein</fullName>
    </submittedName>
</protein>
<dbReference type="Proteomes" id="UP000326939">
    <property type="component" value="Chromosome 5"/>
</dbReference>
<feature type="region of interest" description="Disordered" evidence="1">
    <location>
        <begin position="81"/>
        <end position="125"/>
    </location>
</feature>
<organism evidence="2 3">
    <name type="scientific">Salix brachista</name>
    <dbReference type="NCBI Taxonomy" id="2182728"/>
    <lineage>
        <taxon>Eukaryota</taxon>
        <taxon>Viridiplantae</taxon>
        <taxon>Streptophyta</taxon>
        <taxon>Embryophyta</taxon>
        <taxon>Tracheophyta</taxon>
        <taxon>Spermatophyta</taxon>
        <taxon>Magnoliopsida</taxon>
        <taxon>eudicotyledons</taxon>
        <taxon>Gunneridae</taxon>
        <taxon>Pentapetalae</taxon>
        <taxon>rosids</taxon>
        <taxon>fabids</taxon>
        <taxon>Malpighiales</taxon>
        <taxon>Salicaceae</taxon>
        <taxon>Saliceae</taxon>
        <taxon>Salix</taxon>
    </lineage>
</organism>
<comment type="caution">
    <text evidence="2">The sequence shown here is derived from an EMBL/GenBank/DDBJ whole genome shotgun (WGS) entry which is preliminary data.</text>
</comment>
<keyword evidence="3" id="KW-1185">Reference proteome</keyword>
<accession>A0A5N5MQT6</accession>
<name>A0A5N5MQT6_9ROSI</name>
<dbReference type="InterPro" id="IPR039306">
    <property type="entry name" value="MYOB"/>
</dbReference>
<sequence>MSLENTSPRYDETIIPCSSLFREVLNDDENLACVKSSLSAYEDEKLLISQHLKVLERKLHQFASHGGLPFMANSDYSEEAAHGGLNAGESLDHEGSQTAEQTGEDNSSMQGDSPVSNGSLPAHGMSNLNGRLEALEFDRNFLEHAFNSLQSGKEGLQFVQEIAHHLQELWKMGMRNSSWSAP</sequence>
<gene>
    <name evidence="2" type="ORF">DKX38_008439</name>
</gene>
<evidence type="ECO:0000256" key="1">
    <source>
        <dbReference type="SAM" id="MobiDB-lite"/>
    </source>
</evidence>
<reference evidence="3" key="1">
    <citation type="journal article" date="2019" name="Gigascience">
        <title>De novo genome assembly of the endangered Acer yangbiense, a plant species with extremely small populations endemic to Yunnan Province, China.</title>
        <authorList>
            <person name="Yang J."/>
            <person name="Wariss H.M."/>
            <person name="Tao L."/>
            <person name="Zhang R."/>
            <person name="Yun Q."/>
            <person name="Hollingsworth P."/>
            <person name="Dao Z."/>
            <person name="Luo G."/>
            <person name="Guo H."/>
            <person name="Ma Y."/>
            <person name="Sun W."/>
        </authorList>
    </citation>
    <scope>NUCLEOTIDE SEQUENCE [LARGE SCALE GENOMIC DNA]</scope>
    <source>
        <strain evidence="3">cv. br00</strain>
    </source>
</reference>
<dbReference type="GO" id="GO:0017022">
    <property type="term" value="F:myosin binding"/>
    <property type="evidence" value="ECO:0007669"/>
    <property type="project" value="InterPro"/>
</dbReference>
<dbReference type="EMBL" id="VDCV01000005">
    <property type="protein sequence ID" value="KAB5557530.1"/>
    <property type="molecule type" value="Genomic_DNA"/>
</dbReference>
<evidence type="ECO:0000313" key="2">
    <source>
        <dbReference type="EMBL" id="KAB5557530.1"/>
    </source>
</evidence>
<proteinExistence type="predicted"/>
<dbReference type="PANTHER" id="PTHR31448:SF39">
    <property type="entry name" value="MYOSIN-BINDING PROTEIN 4-RELATED"/>
    <property type="match status" value="1"/>
</dbReference>